<dbReference type="EMBL" id="JBBNAF010000003">
    <property type="protein sequence ID" value="KAK9160658.1"/>
    <property type="molecule type" value="Genomic_DNA"/>
</dbReference>
<evidence type="ECO:0000313" key="1">
    <source>
        <dbReference type="EMBL" id="KAK9160658.1"/>
    </source>
</evidence>
<gene>
    <name evidence="1" type="ORF">Syun_006999</name>
</gene>
<name>A0AAP0PY73_9MAGN</name>
<organism evidence="1 2">
    <name type="scientific">Stephania yunnanensis</name>
    <dbReference type="NCBI Taxonomy" id="152371"/>
    <lineage>
        <taxon>Eukaryota</taxon>
        <taxon>Viridiplantae</taxon>
        <taxon>Streptophyta</taxon>
        <taxon>Embryophyta</taxon>
        <taxon>Tracheophyta</taxon>
        <taxon>Spermatophyta</taxon>
        <taxon>Magnoliopsida</taxon>
        <taxon>Ranunculales</taxon>
        <taxon>Menispermaceae</taxon>
        <taxon>Menispermoideae</taxon>
        <taxon>Cissampelideae</taxon>
        <taxon>Stephania</taxon>
    </lineage>
</organism>
<keyword evidence="2" id="KW-1185">Reference proteome</keyword>
<evidence type="ECO:0000313" key="2">
    <source>
        <dbReference type="Proteomes" id="UP001420932"/>
    </source>
</evidence>
<sequence length="59" mass="6915">MVICVMLLTKEVRAYASYQYERSYSKQSNHKENCIRYARRSAMVQSIGNEKSIIQRGKP</sequence>
<reference evidence="1 2" key="1">
    <citation type="submission" date="2024-01" db="EMBL/GenBank/DDBJ databases">
        <title>Genome assemblies of Stephania.</title>
        <authorList>
            <person name="Yang L."/>
        </authorList>
    </citation>
    <scope>NUCLEOTIDE SEQUENCE [LARGE SCALE GENOMIC DNA]</scope>
    <source>
        <strain evidence="1">YNDBR</strain>
        <tissue evidence="1">Leaf</tissue>
    </source>
</reference>
<protein>
    <submittedName>
        <fullName evidence="1">Uncharacterized protein</fullName>
    </submittedName>
</protein>
<dbReference type="AlphaFoldDB" id="A0AAP0PY73"/>
<dbReference type="Proteomes" id="UP001420932">
    <property type="component" value="Unassembled WGS sequence"/>
</dbReference>
<accession>A0AAP0PY73</accession>
<comment type="caution">
    <text evidence="1">The sequence shown here is derived from an EMBL/GenBank/DDBJ whole genome shotgun (WGS) entry which is preliminary data.</text>
</comment>
<proteinExistence type="predicted"/>